<feature type="transmembrane region" description="Helical" evidence="20">
    <location>
        <begin position="273"/>
        <end position="292"/>
    </location>
</feature>
<keyword evidence="13 19" id="KW-0249">Electron transport</keyword>
<feature type="transmembrane region" description="Helical" evidence="20">
    <location>
        <begin position="145"/>
        <end position="171"/>
    </location>
</feature>
<evidence type="ECO:0000256" key="9">
    <source>
        <dbReference type="ARBA" id="ARBA00022660"/>
    </source>
</evidence>
<keyword evidence="15 19" id="KW-0408">Iron</keyword>
<feature type="transmembrane region" description="Helical" evidence="20">
    <location>
        <begin position="408"/>
        <end position="430"/>
    </location>
</feature>
<evidence type="ECO:0000256" key="20">
    <source>
        <dbReference type="SAM" id="Phobius"/>
    </source>
</evidence>
<dbReference type="InterPro" id="IPR000883">
    <property type="entry name" value="Cyt_C_Oxase_1"/>
</dbReference>
<keyword evidence="11 19" id="KW-0479">Metal-binding</keyword>
<evidence type="ECO:0000256" key="1">
    <source>
        <dbReference type="ARBA" id="ARBA00004141"/>
    </source>
</evidence>
<dbReference type="PROSITE" id="PS00077">
    <property type="entry name" value="COX1_CUB"/>
    <property type="match status" value="1"/>
</dbReference>
<comment type="subunit">
    <text evidence="4">Component of the cytochrome c oxidase (complex IV, CIV), a multisubunit enzyme composed of a catalytic core of 3 subunits and several supernumerary subunits. The complex exists as a monomer or a dimer and forms supercomplexes (SCs) in the inner mitochondrial membrane with ubiquinol-cytochrome c oxidoreductase (cytochrome b-c1 complex, complex III, CIII).</text>
</comment>
<feature type="transmembrane region" description="Helical" evidence="20">
    <location>
        <begin position="243"/>
        <end position="261"/>
    </location>
</feature>
<protein>
    <recommendedName>
        <fullName evidence="6 19">Cytochrome c oxidase subunit 1</fullName>
        <ecNumber evidence="5 19">7.1.1.9</ecNumber>
    </recommendedName>
</protein>
<dbReference type="RefSeq" id="NP_705620.1">
    <property type="nucleotide sequence ID" value="NC_004332.1"/>
</dbReference>
<keyword evidence="14 20" id="KW-1133">Transmembrane helix</keyword>
<dbReference type="GO" id="GO:0004129">
    <property type="term" value="F:cytochrome-c oxidase activity"/>
    <property type="evidence" value="ECO:0007669"/>
    <property type="project" value="UniProtKB-EC"/>
</dbReference>
<reference evidence="22" key="2">
    <citation type="journal article" date="2003" name="Nucleic Acids Res.">
        <title>A comparison of three fission yeast mitochondrial genomes.</title>
        <authorList>
            <person name="Bullerwell C.E."/>
            <person name="Leigh J."/>
            <person name="Forget L."/>
            <person name="Lang B.F."/>
        </authorList>
    </citation>
    <scope>NUCLEOTIDE SEQUENCE [LARGE SCALE GENOMIC DNA]</scope>
</reference>
<keyword evidence="22" id="KW-0560">Oxidoreductase</keyword>
<dbReference type="InterPro" id="IPR023616">
    <property type="entry name" value="Cyt_c_oxase-like_su1_dom"/>
</dbReference>
<feature type="transmembrane region" description="Helical" evidence="20">
    <location>
        <begin position="450"/>
        <end position="473"/>
    </location>
</feature>
<evidence type="ECO:0000313" key="22">
    <source>
        <dbReference type="EMBL" id="AAN37913.1"/>
    </source>
</evidence>
<keyword evidence="10 19" id="KW-0812">Transmembrane</keyword>
<dbReference type="GO" id="GO:0046872">
    <property type="term" value="F:metal ion binding"/>
    <property type="evidence" value="ECO:0007669"/>
    <property type="project" value="UniProtKB-KW"/>
</dbReference>
<feature type="transmembrane region" description="Helical" evidence="20">
    <location>
        <begin position="100"/>
        <end position="117"/>
    </location>
</feature>
<dbReference type="GO" id="GO:0005743">
    <property type="term" value="C:mitochondrial inner membrane"/>
    <property type="evidence" value="ECO:0007669"/>
    <property type="project" value="UniProtKB-SubCell"/>
</dbReference>
<evidence type="ECO:0000256" key="7">
    <source>
        <dbReference type="ARBA" id="ARBA00022448"/>
    </source>
</evidence>
<comment type="pathway">
    <text evidence="2 19">Energy metabolism; oxidative phosphorylation.</text>
</comment>
<dbReference type="PANTHER" id="PTHR10422:SF18">
    <property type="entry name" value="CYTOCHROME C OXIDASE SUBUNIT 1"/>
    <property type="match status" value="1"/>
</dbReference>
<evidence type="ECO:0000256" key="14">
    <source>
        <dbReference type="ARBA" id="ARBA00022989"/>
    </source>
</evidence>
<dbReference type="GO" id="GO:0016491">
    <property type="term" value="F:oxidoreductase activity"/>
    <property type="evidence" value="ECO:0007669"/>
    <property type="project" value="UniProtKB-KW"/>
</dbReference>
<dbReference type="GeneID" id="805336"/>
<dbReference type="PRINTS" id="PR01165">
    <property type="entry name" value="CYCOXIDASEI"/>
</dbReference>
<feature type="transmembrane region" description="Helical" evidence="20">
    <location>
        <begin position="377"/>
        <end position="396"/>
    </location>
</feature>
<dbReference type="GO" id="GO:0006119">
    <property type="term" value="P:oxidative phosphorylation"/>
    <property type="evidence" value="ECO:0007669"/>
    <property type="project" value="UniProtKB-UniPathway"/>
</dbReference>
<geneLocation type="mitochondrion" evidence="22"/>
<feature type="transmembrane region" description="Helical" evidence="20">
    <location>
        <begin position="183"/>
        <end position="210"/>
    </location>
</feature>
<dbReference type="AlphaFoldDB" id="Q8HMZ6"/>
<dbReference type="CDD" id="cd01663">
    <property type="entry name" value="Cyt_c_Oxidase_I"/>
    <property type="match status" value="1"/>
</dbReference>
<evidence type="ECO:0000256" key="3">
    <source>
        <dbReference type="ARBA" id="ARBA00009578"/>
    </source>
</evidence>
<keyword evidence="7 19" id="KW-0813">Transport</keyword>
<evidence type="ECO:0000256" key="15">
    <source>
        <dbReference type="ARBA" id="ARBA00023004"/>
    </source>
</evidence>
<keyword evidence="9 19" id="KW-0679">Respiratory chain</keyword>
<proteinExistence type="inferred from homology"/>
<evidence type="ECO:0000256" key="16">
    <source>
        <dbReference type="ARBA" id="ARBA00023008"/>
    </source>
</evidence>
<comment type="similarity">
    <text evidence="3 19">Belongs to the heme-copper respiratory oxidase family.</text>
</comment>
<feature type="domain" description="Cytochrome oxidase subunit I profile" evidence="21">
    <location>
        <begin position="1"/>
        <end position="530"/>
    </location>
</feature>
<dbReference type="GO" id="GO:0020037">
    <property type="term" value="F:heme binding"/>
    <property type="evidence" value="ECO:0007669"/>
    <property type="project" value="InterPro"/>
</dbReference>
<evidence type="ECO:0000256" key="4">
    <source>
        <dbReference type="ARBA" id="ARBA00011164"/>
    </source>
</evidence>
<accession>Q8HMZ6</accession>
<dbReference type="UniPathway" id="UPA00705"/>
<dbReference type="InterPro" id="IPR023615">
    <property type="entry name" value="Cyt_c_Oxase_su1_BS"/>
</dbReference>
<reference evidence="22" key="1">
    <citation type="submission" date="2002-09" db="EMBL/GenBank/DDBJ databases">
        <authorList>
            <person name="Lang F.B.F."/>
        </authorList>
    </citation>
    <scope>NUCLEOTIDE SEQUENCE</scope>
</reference>
<dbReference type="InterPro" id="IPR036927">
    <property type="entry name" value="Cyt_c_oxase-like_su1_sf"/>
</dbReference>
<sequence length="530" mass="58822">MKRWLFSTSAKDIAILYLIFSLISGLLGSAFSLIIRLELSAPGSQYLMNNNQLYNVAISSHGVLMIFFFILPGLFGAFGNYLVPLLIGTPDVAYPRINNLSFWLLPPALVLLLISALCEDGPGVGWTMYYPLSGISSHSGLSVDLLIMSLQLTGISSTLGSINLITTMINMRAPGLTLHKMPLFCWSILTTSILLVLTLPVLSGGLIMLLSDRNWNTSFFAPEAGGDPVLYQHLFWFFGHPEVYILILPAFGVVSHVISTFAHKPIFGKIGMIYAMLSIALLGCMVWSHHLYTVGLDSDTRAYFTAATMVIAIPTGIKIFSWLATLSGGSIEWSRVPMLYVLGFLILFTIGGLTGVVLSNSVLDIAFHDTYFVVAHFHYVLSMGALMGLLAAYYFWSPKMFGLNYNETIASIQFWLLFIGVNLVFGPQHFLGLNNYPRRIPDYPDAFAGWNYISSIGSMITMISLILFIYILYDQFTSNRVVVNNPWILPNFFDSNPLFLEFKADTADSIEWLLTSPAPHHSFHNLPAMS</sequence>
<dbReference type="Pfam" id="PF00115">
    <property type="entry name" value="COX1"/>
    <property type="match status" value="1"/>
</dbReference>
<comment type="function">
    <text evidence="19">Component of the cytochrome c oxidase, the last enzyme in the mitochondrial electron transport chain which drives oxidative phosphorylation. The respiratory chain contains 3 multisubunit complexes succinate dehydrogenase (complex II, CII), ubiquinol-cytochrome c oxidoreductase (cytochrome b-c1 complex, complex III, CIII) and cytochrome c oxidase (complex IV, CIV), that cooperate to transfer electrons derived from NADH and succinate to molecular oxygen, creating an electrochemical gradient over the inner membrane that drives transmembrane transport and the ATP synthase. Cytochrome c oxidase is the component of the respiratory chain that catalyzes the reduction of oxygen to water. Electrons originating from reduced cytochrome c in the intermembrane space (IMS) are transferred via the dinuclear copper A center (CU(A)) of subunit 2 and heme A of subunit 1 to the active site in subunit 1, a binuclear center (BNC) formed by heme A3 and copper B (CU(B)). The BNC reduces molecular oxygen to 2 water molecules using 4 electrons from cytochrome c in the IMS and 4 protons from the mitochondrial matrix.</text>
</comment>
<evidence type="ECO:0000256" key="11">
    <source>
        <dbReference type="ARBA" id="ARBA00022723"/>
    </source>
</evidence>
<feature type="transmembrane region" description="Helical" evidence="20">
    <location>
        <begin position="63"/>
        <end position="88"/>
    </location>
</feature>
<dbReference type="PROSITE" id="PS50855">
    <property type="entry name" value="COX1"/>
    <property type="match status" value="1"/>
</dbReference>
<dbReference type="GO" id="GO:0045277">
    <property type="term" value="C:respiratory chain complex IV"/>
    <property type="evidence" value="ECO:0007669"/>
    <property type="project" value="InterPro"/>
</dbReference>
<dbReference type="EMBL" id="AF547983">
    <property type="protein sequence ID" value="AAN37913.1"/>
    <property type="molecule type" value="Genomic_DNA"/>
</dbReference>
<dbReference type="PANTHER" id="PTHR10422">
    <property type="entry name" value="CYTOCHROME C OXIDASE SUBUNIT 1"/>
    <property type="match status" value="1"/>
</dbReference>
<keyword evidence="17 19" id="KW-0472">Membrane</keyword>
<gene>
    <name evidence="22" type="primary">cox1</name>
</gene>
<dbReference type="InterPro" id="IPR033944">
    <property type="entry name" value="Cyt_c_oxase_su1_dom"/>
</dbReference>
<feature type="transmembrane region" description="Helical" evidence="20">
    <location>
        <begin position="304"/>
        <end position="326"/>
    </location>
</feature>
<keyword evidence="8 19" id="KW-0349">Heme</keyword>
<evidence type="ECO:0000256" key="13">
    <source>
        <dbReference type="ARBA" id="ARBA00022982"/>
    </source>
</evidence>
<evidence type="ECO:0000256" key="5">
    <source>
        <dbReference type="ARBA" id="ARBA00012949"/>
    </source>
</evidence>
<evidence type="ECO:0000259" key="21">
    <source>
        <dbReference type="PROSITE" id="PS50855"/>
    </source>
</evidence>
<feature type="transmembrane region" description="Helical" evidence="20">
    <location>
        <begin position="338"/>
        <end position="357"/>
    </location>
</feature>
<organism evidence="22">
    <name type="scientific">Schizosaccharomyces japonicus (strain yFS275 / FY16936)</name>
    <name type="common">Fission yeast</name>
    <dbReference type="NCBI Taxonomy" id="402676"/>
    <lineage>
        <taxon>Eukaryota</taxon>
        <taxon>Fungi</taxon>
        <taxon>Dikarya</taxon>
        <taxon>Ascomycota</taxon>
        <taxon>Taphrinomycotina</taxon>
        <taxon>Schizosaccharomycetes</taxon>
        <taxon>Schizosaccharomycetales</taxon>
        <taxon>Schizosaccharomycetaceae</taxon>
        <taxon>Schizosaccharomyces</taxon>
    </lineage>
</organism>
<evidence type="ECO:0000256" key="10">
    <source>
        <dbReference type="ARBA" id="ARBA00022692"/>
    </source>
</evidence>
<evidence type="ECO:0000256" key="18">
    <source>
        <dbReference type="ARBA" id="ARBA00049512"/>
    </source>
</evidence>
<dbReference type="FunFam" id="1.20.210.10:FF:000004">
    <property type="entry name" value="Cytochrome c oxidase subunit 1"/>
    <property type="match status" value="1"/>
</dbReference>
<evidence type="ECO:0000256" key="19">
    <source>
        <dbReference type="RuleBase" id="RU000369"/>
    </source>
</evidence>
<evidence type="ECO:0000256" key="2">
    <source>
        <dbReference type="ARBA" id="ARBA00004673"/>
    </source>
</evidence>
<keyword evidence="16 19" id="KW-0186">Copper</keyword>
<evidence type="ECO:0000256" key="6">
    <source>
        <dbReference type="ARBA" id="ARBA00015947"/>
    </source>
</evidence>
<dbReference type="EC" id="7.1.1.9" evidence="5 19"/>
<name>Q8HMZ6_SCHJY</name>
<evidence type="ECO:0000256" key="17">
    <source>
        <dbReference type="ARBA" id="ARBA00023136"/>
    </source>
</evidence>
<comment type="catalytic activity">
    <reaction evidence="18">
        <text>4 Fe(II)-[cytochrome c] + O2 + 8 H(+)(in) = 4 Fe(III)-[cytochrome c] + 2 H2O + 4 H(+)(out)</text>
        <dbReference type="Rhea" id="RHEA:11436"/>
        <dbReference type="Rhea" id="RHEA-COMP:10350"/>
        <dbReference type="Rhea" id="RHEA-COMP:14399"/>
        <dbReference type="ChEBI" id="CHEBI:15377"/>
        <dbReference type="ChEBI" id="CHEBI:15378"/>
        <dbReference type="ChEBI" id="CHEBI:15379"/>
        <dbReference type="ChEBI" id="CHEBI:29033"/>
        <dbReference type="ChEBI" id="CHEBI:29034"/>
        <dbReference type="EC" id="7.1.1.9"/>
    </reaction>
    <physiologicalReaction direction="left-to-right" evidence="18">
        <dbReference type="Rhea" id="RHEA:11437"/>
    </physiologicalReaction>
</comment>
<comment type="subcellular location">
    <subcellularLocation>
        <location evidence="1">Membrane</location>
        <topology evidence="1">Multi-pass membrane protein</topology>
    </subcellularLocation>
    <subcellularLocation>
        <location evidence="19">Mitochondrion inner membrane</location>
        <topology evidence="19">Multi-pass membrane protein</topology>
    </subcellularLocation>
</comment>
<evidence type="ECO:0000256" key="8">
    <source>
        <dbReference type="ARBA" id="ARBA00022617"/>
    </source>
</evidence>
<evidence type="ECO:0000256" key="12">
    <source>
        <dbReference type="ARBA" id="ARBA00022967"/>
    </source>
</evidence>
<keyword evidence="12" id="KW-1278">Translocase</keyword>
<dbReference type="Gene3D" id="1.20.210.10">
    <property type="entry name" value="Cytochrome c oxidase-like, subunit I domain"/>
    <property type="match status" value="1"/>
</dbReference>
<keyword evidence="19" id="KW-0999">Mitochondrion inner membrane</keyword>
<feature type="transmembrane region" description="Helical" evidence="20">
    <location>
        <begin position="12"/>
        <end position="35"/>
    </location>
</feature>
<keyword evidence="19 22" id="KW-0496">Mitochondrion</keyword>
<dbReference type="SUPFAM" id="SSF81442">
    <property type="entry name" value="Cytochrome c oxidase subunit I-like"/>
    <property type="match status" value="1"/>
</dbReference>